<sequence length="213" mass="24196">MECKDESLRFATDELAYNKKEKESEYASRQAKNKEDECTLYAVRSHARTPTASPSSCRGRCYSGSSTVQRFKSTQTGQKTYNSWMAHGDEKRSPLQLKGSRNVYQKLKWVSSTFAHAWLYRCDYDDVYPPFAINKTCTSCACYMHIMFMQALDKNHSASNNSGSSSSSSNDDETNESNALFKRISILYWSLSTIYIHSKSAGAGFIRLLLGRR</sequence>
<name>A0A6H5IF19_9HYME</name>
<gene>
    <name evidence="1" type="ORF">TBRA_LOCUS5259</name>
</gene>
<reference evidence="1 2" key="1">
    <citation type="submission" date="2020-02" db="EMBL/GenBank/DDBJ databases">
        <authorList>
            <person name="Ferguson B K."/>
        </authorList>
    </citation>
    <scope>NUCLEOTIDE SEQUENCE [LARGE SCALE GENOMIC DNA]</scope>
</reference>
<evidence type="ECO:0000313" key="1">
    <source>
        <dbReference type="EMBL" id="CAB0033343.1"/>
    </source>
</evidence>
<dbReference type="EMBL" id="CADCXV010000706">
    <property type="protein sequence ID" value="CAB0033343.1"/>
    <property type="molecule type" value="Genomic_DNA"/>
</dbReference>
<dbReference type="Proteomes" id="UP000479190">
    <property type="component" value="Unassembled WGS sequence"/>
</dbReference>
<evidence type="ECO:0000313" key="2">
    <source>
        <dbReference type="Proteomes" id="UP000479190"/>
    </source>
</evidence>
<dbReference type="AlphaFoldDB" id="A0A6H5IF19"/>
<proteinExistence type="predicted"/>
<accession>A0A6H5IF19</accession>
<organism evidence="1 2">
    <name type="scientific">Trichogramma brassicae</name>
    <dbReference type="NCBI Taxonomy" id="86971"/>
    <lineage>
        <taxon>Eukaryota</taxon>
        <taxon>Metazoa</taxon>
        <taxon>Ecdysozoa</taxon>
        <taxon>Arthropoda</taxon>
        <taxon>Hexapoda</taxon>
        <taxon>Insecta</taxon>
        <taxon>Pterygota</taxon>
        <taxon>Neoptera</taxon>
        <taxon>Endopterygota</taxon>
        <taxon>Hymenoptera</taxon>
        <taxon>Apocrita</taxon>
        <taxon>Proctotrupomorpha</taxon>
        <taxon>Chalcidoidea</taxon>
        <taxon>Trichogrammatidae</taxon>
        <taxon>Trichogramma</taxon>
    </lineage>
</organism>
<keyword evidence="2" id="KW-1185">Reference proteome</keyword>
<protein>
    <submittedName>
        <fullName evidence="1">Uncharacterized protein</fullName>
    </submittedName>
</protein>